<evidence type="ECO:0000256" key="10">
    <source>
        <dbReference type="RuleBase" id="RU362081"/>
    </source>
</evidence>
<dbReference type="Pfam" id="PF00122">
    <property type="entry name" value="E1-E2_ATPase"/>
    <property type="match status" value="1"/>
</dbReference>
<dbReference type="SUPFAM" id="SSF81653">
    <property type="entry name" value="Calcium ATPase, transduction domain A"/>
    <property type="match status" value="1"/>
</dbReference>
<dbReference type="Gene3D" id="3.40.50.1000">
    <property type="entry name" value="HAD superfamily/HAD-like"/>
    <property type="match status" value="1"/>
</dbReference>
<dbReference type="PROSITE" id="PS50846">
    <property type="entry name" value="HMA_2"/>
    <property type="match status" value="1"/>
</dbReference>
<keyword evidence="5 10" id="KW-0067">ATP-binding</keyword>
<reference evidence="12 13" key="1">
    <citation type="journal article" date="2008" name="J. Bacteriol.">
        <title>'Candidatus Cloacamonas acidaminovorans': genome sequence reconstruction provides a first glimpse of a new bacterial division.</title>
        <authorList>
            <person name="Pelletier E."/>
            <person name="Kreimeyer A."/>
            <person name="Bocs S."/>
            <person name="Rouy Z."/>
            <person name="Gyapay G."/>
            <person name="Chouari R."/>
            <person name="Riviere D."/>
            <person name="Ganesan A."/>
            <person name="Daegelen P."/>
            <person name="Sghir A."/>
            <person name="Cohen G.N."/>
            <person name="Medigue C."/>
            <person name="Weissenbach J."/>
            <person name="Le Paslier D."/>
        </authorList>
    </citation>
    <scope>NUCLEOTIDE SEQUENCE [LARGE SCALE GENOMIC DNA]</scope>
    <source>
        <strain evidence="13">Evry</strain>
    </source>
</reference>
<feature type="transmembrane region" description="Helical" evidence="10">
    <location>
        <begin position="85"/>
        <end position="116"/>
    </location>
</feature>
<gene>
    <name evidence="12" type="ordered locus">CLOAM0745</name>
</gene>
<dbReference type="eggNOG" id="COG2217">
    <property type="taxonomic scope" value="Bacteria"/>
</dbReference>
<name>B0VH13_CLOAI</name>
<dbReference type="InterPro" id="IPR018303">
    <property type="entry name" value="ATPase_P-typ_P_site"/>
</dbReference>
<dbReference type="InterPro" id="IPR023299">
    <property type="entry name" value="ATPase_P-typ_cyto_dom_N"/>
</dbReference>
<feature type="transmembrane region" description="Helical" evidence="10">
    <location>
        <begin position="639"/>
        <end position="658"/>
    </location>
</feature>
<keyword evidence="13" id="KW-1185">Reference proteome</keyword>
<evidence type="ECO:0000256" key="2">
    <source>
        <dbReference type="ARBA" id="ARBA00006024"/>
    </source>
</evidence>
<accession>B0VH13</accession>
<proteinExistence type="inferred from homology"/>
<dbReference type="InterPro" id="IPR006121">
    <property type="entry name" value="HMA_dom"/>
</dbReference>
<dbReference type="CDD" id="cd00371">
    <property type="entry name" value="HMA"/>
    <property type="match status" value="1"/>
</dbReference>
<feature type="domain" description="HMA" evidence="11">
    <location>
        <begin position="2"/>
        <end position="68"/>
    </location>
</feature>
<dbReference type="Proteomes" id="UP000002019">
    <property type="component" value="Chromosome"/>
</dbReference>
<dbReference type="PANTHER" id="PTHR48085">
    <property type="entry name" value="CADMIUM/ZINC-TRANSPORTING ATPASE HMA2-RELATED"/>
    <property type="match status" value="1"/>
</dbReference>
<dbReference type="EC" id="7.2.2.12" evidence="8"/>
<dbReference type="Gene3D" id="2.70.150.10">
    <property type="entry name" value="Calcium-transporting ATPase, cytoplasmic transduction domain A"/>
    <property type="match status" value="1"/>
</dbReference>
<dbReference type="NCBIfam" id="TIGR01525">
    <property type="entry name" value="ATPase-IB_hvy"/>
    <property type="match status" value="1"/>
</dbReference>
<keyword evidence="7 10" id="KW-0472">Membrane</keyword>
<dbReference type="AlphaFoldDB" id="B0VH13"/>
<dbReference type="InterPro" id="IPR059000">
    <property type="entry name" value="ATPase_P-type_domA"/>
</dbReference>
<dbReference type="PROSITE" id="PS00154">
    <property type="entry name" value="ATPASE_E1_E2"/>
    <property type="match status" value="1"/>
</dbReference>
<protein>
    <recommendedName>
        <fullName evidence="8">P-type Zn(2+) transporter</fullName>
        <ecNumber evidence="8">7.2.2.12</ecNumber>
    </recommendedName>
</protein>
<keyword evidence="10" id="KW-1003">Cell membrane</keyword>
<dbReference type="InterPro" id="IPR023298">
    <property type="entry name" value="ATPase_P-typ_TM_dom_sf"/>
</dbReference>
<dbReference type="Pfam" id="PF00403">
    <property type="entry name" value="HMA"/>
    <property type="match status" value="1"/>
</dbReference>
<feature type="transmembrane region" description="Helical" evidence="10">
    <location>
        <begin position="306"/>
        <end position="329"/>
    </location>
</feature>
<evidence type="ECO:0000256" key="1">
    <source>
        <dbReference type="ARBA" id="ARBA00004141"/>
    </source>
</evidence>
<evidence type="ECO:0000256" key="8">
    <source>
        <dbReference type="ARBA" id="ARBA00039097"/>
    </source>
</evidence>
<dbReference type="RefSeq" id="WP_015424487.1">
    <property type="nucleotide sequence ID" value="NC_020449.1"/>
</dbReference>
<dbReference type="InterPro" id="IPR027256">
    <property type="entry name" value="P-typ_ATPase_IB"/>
</dbReference>
<keyword evidence="12" id="KW-0378">Hydrolase</keyword>
<evidence type="ECO:0000313" key="13">
    <source>
        <dbReference type="Proteomes" id="UP000002019"/>
    </source>
</evidence>
<dbReference type="PRINTS" id="PR00119">
    <property type="entry name" value="CATATPASE"/>
</dbReference>
<evidence type="ECO:0000259" key="11">
    <source>
        <dbReference type="PROSITE" id="PS50846"/>
    </source>
</evidence>
<feature type="transmembrane region" description="Helical" evidence="10">
    <location>
        <begin position="335"/>
        <end position="358"/>
    </location>
</feature>
<dbReference type="HOGENOM" id="CLU_001771_6_2_0"/>
<dbReference type="InterPro" id="IPR051014">
    <property type="entry name" value="Cation_Transport_ATPase_IB"/>
</dbReference>
<dbReference type="PRINTS" id="PR00941">
    <property type="entry name" value="CDATPASE"/>
</dbReference>
<evidence type="ECO:0000256" key="5">
    <source>
        <dbReference type="ARBA" id="ARBA00022840"/>
    </source>
</evidence>
<dbReference type="SUPFAM" id="SSF55008">
    <property type="entry name" value="HMA, heavy metal-associated domain"/>
    <property type="match status" value="1"/>
</dbReference>
<evidence type="ECO:0000313" key="12">
    <source>
        <dbReference type="EMBL" id="CAO80628.1"/>
    </source>
</evidence>
<dbReference type="Gene3D" id="3.30.70.100">
    <property type="match status" value="1"/>
</dbReference>
<dbReference type="Gene3D" id="3.40.1110.10">
    <property type="entry name" value="Calcium-transporting ATPase, cytoplasmic domain N"/>
    <property type="match status" value="1"/>
</dbReference>
<comment type="catalytic activity">
    <reaction evidence="9">
        <text>Zn(2+)(in) + ATP + H2O = Zn(2+)(out) + ADP + phosphate + H(+)</text>
        <dbReference type="Rhea" id="RHEA:20621"/>
        <dbReference type="ChEBI" id="CHEBI:15377"/>
        <dbReference type="ChEBI" id="CHEBI:15378"/>
        <dbReference type="ChEBI" id="CHEBI:29105"/>
        <dbReference type="ChEBI" id="CHEBI:30616"/>
        <dbReference type="ChEBI" id="CHEBI:43474"/>
        <dbReference type="ChEBI" id="CHEBI:456216"/>
        <dbReference type="EC" id="7.2.2.12"/>
    </reaction>
</comment>
<dbReference type="GO" id="GO:0005524">
    <property type="term" value="F:ATP binding"/>
    <property type="evidence" value="ECO:0007669"/>
    <property type="project" value="UniProtKB-UniRule"/>
</dbReference>
<dbReference type="SUPFAM" id="SSF81665">
    <property type="entry name" value="Calcium ATPase, transmembrane domain M"/>
    <property type="match status" value="1"/>
</dbReference>
<evidence type="ECO:0000256" key="6">
    <source>
        <dbReference type="ARBA" id="ARBA00022989"/>
    </source>
</evidence>
<dbReference type="InterPro" id="IPR008250">
    <property type="entry name" value="ATPase_P-typ_transduc_dom_A_sf"/>
</dbReference>
<sequence length="687" mass="75740">MVIEEYDVHNLDCPDCGAKIEAEINNLEEVESANLDFINKHLTIEYIEKVDNPLKRLNAIASKIDPDVQFTLAGWEQERTKKKPWFIIVAILVLTFSLFLSSPFSLILGLIAYLIAGHRVIRKAVKEIASRQIFTENFLMTLATAGALYLGELIEASAVMILYEIGLYLESGAIAKSRKNLQALLALKPEKAHLKTENGVEDRKLNTIQKNQIILVYAGERIPLDGVVIKGESTVDTSTLTGEAIPVFVEPKSSVFAGFLNGSGILEIQVQNSEAESMVSRIIKLIENASAKKSDTEKFMTRFAKYYTPAVVLAAILVFVIPSLLGYAYKIWLQRALIFLVVSCPCALVISIPLTYYIGIGKSAKSGIIFKGSIYLDLLSRVKTLIFDKTGTLTTGELSIAEIKTVPDIDQEELKLSTWLCEWTSSHPFAKAVKKAFSYKFEPSKVDAFSEFPGKGILLVYNQDRYLCGSEVFLESFGFLNLLDAGDYSVVHTVKNDIYLGCISFVDELKPGMKEVLTELKQKGVKHLSVLSGDRIPKVEKVAKELGLDSFYAALTPESKLTKLEEIINSSQDMVAYCGDGLNDAPVLARADVGIAMGKIGAQASIETADVVLLNDKPEQLKNAFGISKETNKMVWQNIFLALSIKMLVMILGIAGLAQLWEAIIADVGVTLLVIFNSLRMMKNPDG</sequence>
<dbReference type="GO" id="GO:0016887">
    <property type="term" value="F:ATP hydrolysis activity"/>
    <property type="evidence" value="ECO:0007669"/>
    <property type="project" value="InterPro"/>
</dbReference>
<dbReference type="OrthoDB" id="9760364at2"/>
<evidence type="ECO:0000256" key="7">
    <source>
        <dbReference type="ARBA" id="ARBA00023136"/>
    </source>
</evidence>
<dbReference type="InterPro" id="IPR036163">
    <property type="entry name" value="HMA_dom_sf"/>
</dbReference>
<evidence type="ECO:0000256" key="9">
    <source>
        <dbReference type="ARBA" id="ARBA00047308"/>
    </source>
</evidence>
<dbReference type="InterPro" id="IPR036412">
    <property type="entry name" value="HAD-like_sf"/>
</dbReference>
<dbReference type="GO" id="GO:0015086">
    <property type="term" value="F:cadmium ion transmembrane transporter activity"/>
    <property type="evidence" value="ECO:0007669"/>
    <property type="project" value="TreeGrafter"/>
</dbReference>
<dbReference type="EMBL" id="CU466930">
    <property type="protein sequence ID" value="CAO80628.1"/>
    <property type="molecule type" value="Genomic_DNA"/>
</dbReference>
<dbReference type="SUPFAM" id="SSF56784">
    <property type="entry name" value="HAD-like"/>
    <property type="match status" value="1"/>
</dbReference>
<keyword evidence="3 10" id="KW-0812">Transmembrane</keyword>
<dbReference type="InterPro" id="IPR023214">
    <property type="entry name" value="HAD_sf"/>
</dbReference>
<dbReference type="GO" id="GO:0005886">
    <property type="term" value="C:plasma membrane"/>
    <property type="evidence" value="ECO:0007669"/>
    <property type="project" value="UniProtKB-SubCell"/>
</dbReference>
<dbReference type="Pfam" id="PF00702">
    <property type="entry name" value="Hydrolase"/>
    <property type="match status" value="1"/>
</dbReference>
<keyword evidence="4 10" id="KW-0547">Nucleotide-binding</keyword>
<dbReference type="STRING" id="459349.CLOAM0745"/>
<dbReference type="GO" id="GO:0016463">
    <property type="term" value="F:P-type zinc transporter activity"/>
    <property type="evidence" value="ECO:0007669"/>
    <property type="project" value="UniProtKB-EC"/>
</dbReference>
<comment type="subcellular location">
    <subcellularLocation>
        <location evidence="10">Cell membrane</location>
    </subcellularLocation>
    <subcellularLocation>
        <location evidence="1">Membrane</location>
        <topology evidence="1">Multi-pass membrane protein</topology>
    </subcellularLocation>
</comment>
<keyword evidence="6 10" id="KW-1133">Transmembrane helix</keyword>
<dbReference type="InterPro" id="IPR001757">
    <property type="entry name" value="P_typ_ATPase"/>
</dbReference>
<feature type="transmembrane region" description="Helical" evidence="10">
    <location>
        <begin position="147"/>
        <end position="169"/>
    </location>
</feature>
<dbReference type="PANTHER" id="PTHR48085:SF5">
    <property type="entry name" value="CADMIUM_ZINC-TRANSPORTING ATPASE HMA4-RELATED"/>
    <property type="match status" value="1"/>
</dbReference>
<evidence type="ECO:0000256" key="4">
    <source>
        <dbReference type="ARBA" id="ARBA00022741"/>
    </source>
</evidence>
<keyword evidence="10" id="KW-0479">Metal-binding</keyword>
<dbReference type="CDD" id="cd07548">
    <property type="entry name" value="P-type_ATPase-Cd_Zn_Co_like"/>
    <property type="match status" value="1"/>
</dbReference>
<evidence type="ECO:0000256" key="3">
    <source>
        <dbReference type="ARBA" id="ARBA00022692"/>
    </source>
</evidence>
<dbReference type="KEGG" id="caci:CLOAM0745"/>
<dbReference type="NCBIfam" id="TIGR01494">
    <property type="entry name" value="ATPase_P-type"/>
    <property type="match status" value="1"/>
</dbReference>
<dbReference type="GO" id="GO:0046872">
    <property type="term" value="F:metal ion binding"/>
    <property type="evidence" value="ECO:0007669"/>
    <property type="project" value="UniProtKB-KW"/>
</dbReference>
<comment type="similarity">
    <text evidence="2 10">Belongs to the cation transport ATPase (P-type) (TC 3.A.3) family. Type IB subfamily.</text>
</comment>
<organism evidence="12 13">
    <name type="scientific">Cloacimonas acidaminovorans (strain Evry)</name>
    <dbReference type="NCBI Taxonomy" id="459349"/>
    <lineage>
        <taxon>Bacteria</taxon>
        <taxon>Pseudomonadati</taxon>
        <taxon>Candidatus Cloacimonadota</taxon>
        <taxon>Candidatus Cloacimonadia</taxon>
        <taxon>Candidatus Cloacimonadales</taxon>
        <taxon>Candidatus Cloacimonadaceae</taxon>
        <taxon>Candidatus Cloacimonas</taxon>
    </lineage>
</organism>
<dbReference type="FunFam" id="2.70.150.10:FF:000002">
    <property type="entry name" value="Copper-transporting ATPase 1, putative"/>
    <property type="match status" value="1"/>
</dbReference>